<feature type="region of interest" description="Disordered" evidence="1">
    <location>
        <begin position="27"/>
        <end position="79"/>
    </location>
</feature>
<evidence type="ECO:0000313" key="4">
    <source>
        <dbReference type="EMBL" id="RHZ77031.1"/>
    </source>
</evidence>
<keyword evidence="2" id="KW-0732">Signal</keyword>
<organism evidence="4 5">
    <name type="scientific">Diversispora epigaea</name>
    <dbReference type="NCBI Taxonomy" id="1348612"/>
    <lineage>
        <taxon>Eukaryota</taxon>
        <taxon>Fungi</taxon>
        <taxon>Fungi incertae sedis</taxon>
        <taxon>Mucoromycota</taxon>
        <taxon>Glomeromycotina</taxon>
        <taxon>Glomeromycetes</taxon>
        <taxon>Diversisporales</taxon>
        <taxon>Diversisporaceae</taxon>
        <taxon>Diversispora</taxon>
    </lineage>
</organism>
<accession>A0A397IM81</accession>
<feature type="signal peptide" evidence="2">
    <location>
        <begin position="1"/>
        <end position="21"/>
    </location>
</feature>
<dbReference type="Proteomes" id="UP000266861">
    <property type="component" value="Unassembled WGS sequence"/>
</dbReference>
<dbReference type="EMBL" id="PQFF01000176">
    <property type="protein sequence ID" value="RHZ77031.1"/>
    <property type="molecule type" value="Genomic_DNA"/>
</dbReference>
<feature type="region of interest" description="Disordered" evidence="1">
    <location>
        <begin position="213"/>
        <end position="249"/>
    </location>
</feature>
<dbReference type="InterPro" id="IPR056124">
    <property type="entry name" value="DUF7707"/>
</dbReference>
<feature type="domain" description="DUF7707" evidence="3">
    <location>
        <begin position="99"/>
        <end position="199"/>
    </location>
</feature>
<dbReference type="OrthoDB" id="1708823at2759"/>
<gene>
    <name evidence="4" type="ORF">Glove_186g51</name>
</gene>
<dbReference type="AlphaFoldDB" id="A0A397IM81"/>
<name>A0A397IM81_9GLOM</name>
<evidence type="ECO:0000256" key="1">
    <source>
        <dbReference type="SAM" id="MobiDB-lite"/>
    </source>
</evidence>
<protein>
    <recommendedName>
        <fullName evidence="3">DUF7707 domain-containing protein</fullName>
    </recommendedName>
</protein>
<dbReference type="STRING" id="1348612.A0A397IM81"/>
<reference evidence="4 5" key="1">
    <citation type="submission" date="2018-08" db="EMBL/GenBank/DDBJ databases">
        <title>Genome and evolution of the arbuscular mycorrhizal fungus Diversispora epigaea (formerly Glomus versiforme) and its bacterial endosymbionts.</title>
        <authorList>
            <person name="Sun X."/>
            <person name="Fei Z."/>
            <person name="Harrison M."/>
        </authorList>
    </citation>
    <scope>NUCLEOTIDE SEQUENCE [LARGE SCALE GENOMIC DNA]</scope>
    <source>
        <strain evidence="4 5">IT104</strain>
    </source>
</reference>
<evidence type="ECO:0000313" key="5">
    <source>
        <dbReference type="Proteomes" id="UP000266861"/>
    </source>
</evidence>
<feature type="compositionally biased region" description="Low complexity" evidence="1">
    <location>
        <begin position="218"/>
        <end position="243"/>
    </location>
</feature>
<dbReference type="Pfam" id="PF24808">
    <property type="entry name" value="DUF7707"/>
    <property type="match status" value="1"/>
</dbReference>
<evidence type="ECO:0000256" key="2">
    <source>
        <dbReference type="SAM" id="SignalP"/>
    </source>
</evidence>
<sequence>MKLKYILTFTAIIALTSFCSAQGTTTATNTSKATSSSSPTTNKGSTSGSASGSTTGSAKSSTTGSTTSPTVTGYTPVPTADANDIANLPKFTYNLISEDKTVRSNICLQNENYCLTSCGGSDKAPKNFCNETTMGWGCGCSLKKPDFNFYEWPVNVEDCRKRSLACTAACQNDTTPVDKKADCNTACNKVYAMQCGTANQVYYHYEVDNESDTPSYISNNDPSNPFSNTTTTSGGNPNNPNGGDEPSGASIQNPIIWAISALAIVAAGMMTL</sequence>
<evidence type="ECO:0000259" key="3">
    <source>
        <dbReference type="Pfam" id="PF24808"/>
    </source>
</evidence>
<proteinExistence type="predicted"/>
<comment type="caution">
    <text evidence="4">The sequence shown here is derived from an EMBL/GenBank/DDBJ whole genome shotgun (WGS) entry which is preliminary data.</text>
</comment>
<feature type="chain" id="PRO_5017305202" description="DUF7707 domain-containing protein" evidence="2">
    <location>
        <begin position="22"/>
        <end position="272"/>
    </location>
</feature>
<keyword evidence="5" id="KW-1185">Reference proteome</keyword>